<dbReference type="Pfam" id="PF03385">
    <property type="entry name" value="STELLO"/>
    <property type="match status" value="1"/>
</dbReference>
<dbReference type="AlphaFoldDB" id="A0A553PB86"/>
<dbReference type="Proteomes" id="UP000318571">
    <property type="component" value="Chromosome 2"/>
</dbReference>
<protein>
    <submittedName>
        <fullName evidence="1">Uncharacterized protein</fullName>
    </submittedName>
</protein>
<dbReference type="PANTHER" id="PTHR31362:SF0">
    <property type="entry name" value="EXOSTOSIN DOMAIN-CONTAINING PROTEIN-RELATED"/>
    <property type="match status" value="1"/>
</dbReference>
<gene>
    <name evidence="1" type="ORF">TCAL_16818</name>
</gene>
<dbReference type="EMBL" id="VCGU01000005">
    <property type="protein sequence ID" value="TRY74942.1"/>
    <property type="molecule type" value="Genomic_DNA"/>
</dbReference>
<accession>A0A553PB86</accession>
<evidence type="ECO:0000313" key="1">
    <source>
        <dbReference type="EMBL" id="TRY74942.1"/>
    </source>
</evidence>
<organism evidence="1 2">
    <name type="scientific">Tigriopus californicus</name>
    <name type="common">Marine copepod</name>
    <dbReference type="NCBI Taxonomy" id="6832"/>
    <lineage>
        <taxon>Eukaryota</taxon>
        <taxon>Metazoa</taxon>
        <taxon>Ecdysozoa</taxon>
        <taxon>Arthropoda</taxon>
        <taxon>Crustacea</taxon>
        <taxon>Multicrustacea</taxon>
        <taxon>Hexanauplia</taxon>
        <taxon>Copepoda</taxon>
        <taxon>Harpacticoida</taxon>
        <taxon>Harpacticidae</taxon>
        <taxon>Tigriopus</taxon>
    </lineage>
</organism>
<dbReference type="STRING" id="6832.A0A553PB86"/>
<name>A0A553PB86_TIGCA</name>
<reference evidence="1 2" key="1">
    <citation type="journal article" date="2018" name="Nat. Ecol. Evol.">
        <title>Genomic signatures of mitonuclear coevolution across populations of Tigriopus californicus.</title>
        <authorList>
            <person name="Barreto F.S."/>
            <person name="Watson E.T."/>
            <person name="Lima T.G."/>
            <person name="Willett C.S."/>
            <person name="Edmands S."/>
            <person name="Li W."/>
            <person name="Burton R.S."/>
        </authorList>
    </citation>
    <scope>NUCLEOTIDE SEQUENCE [LARGE SCALE GENOMIC DNA]</scope>
    <source>
        <strain evidence="1 2">San Diego</strain>
    </source>
</reference>
<sequence>MAWHEIDCESFEPVDGSSTLSFNPYPWLGCPKHPCWPRGFPLNLIRETSTHLVKIKKTKVLGNQVAVFQSLADHEPDVDAIHRMVMQTPWVFQKPIAKQSRPLVLPKGQFSPYNAQATLHNRNAFFALYLPISVNGRVSDIWRSYFAQALFRLCNLKIGFMRRPLVVQDRNPHSYEADFEAELPLYRQTDRLITFLDEWSSSPQDKLAQHPMEY</sequence>
<comment type="caution">
    <text evidence="1">The sequence shown here is derived from an EMBL/GenBank/DDBJ whole genome shotgun (WGS) entry which is preliminary data.</text>
</comment>
<dbReference type="InterPro" id="IPR005049">
    <property type="entry name" value="STL-like"/>
</dbReference>
<dbReference type="OMA" id="MAWHEID"/>
<proteinExistence type="predicted"/>
<keyword evidence="2" id="KW-1185">Reference proteome</keyword>
<evidence type="ECO:0000313" key="2">
    <source>
        <dbReference type="Proteomes" id="UP000318571"/>
    </source>
</evidence>
<dbReference type="PANTHER" id="PTHR31362">
    <property type="entry name" value="GLYCOSYLTRANSFERASE STELLO1-RELATED"/>
    <property type="match status" value="1"/>
</dbReference>